<keyword evidence="5 9" id="KW-0812">Transmembrane</keyword>
<protein>
    <submittedName>
        <fullName evidence="10">RnfABCDGE type electron transport complex subunit D</fullName>
    </submittedName>
</protein>
<dbReference type="Proteomes" id="UP001308005">
    <property type="component" value="Unassembled WGS sequence"/>
</dbReference>
<name>A0ABU6D217_9GAMM</name>
<dbReference type="InterPro" id="IPR004338">
    <property type="entry name" value="NqrB/RnfD"/>
</dbReference>
<keyword evidence="2" id="KW-0597">Phosphoprotein</keyword>
<comment type="caution">
    <text evidence="10">The sequence shown here is derived from an EMBL/GenBank/DDBJ whole genome shotgun (WGS) entry which is preliminary data.</text>
</comment>
<evidence type="ECO:0000313" key="11">
    <source>
        <dbReference type="Proteomes" id="UP001308005"/>
    </source>
</evidence>
<feature type="transmembrane region" description="Helical" evidence="9">
    <location>
        <begin position="43"/>
        <end position="64"/>
    </location>
</feature>
<keyword evidence="8 9" id="KW-0472">Membrane</keyword>
<keyword evidence="6" id="KW-1278">Translocase</keyword>
<evidence type="ECO:0000256" key="9">
    <source>
        <dbReference type="SAM" id="Phobius"/>
    </source>
</evidence>
<feature type="transmembrane region" description="Helical" evidence="9">
    <location>
        <begin position="139"/>
        <end position="158"/>
    </location>
</feature>
<feature type="transmembrane region" description="Helical" evidence="9">
    <location>
        <begin position="165"/>
        <end position="182"/>
    </location>
</feature>
<gene>
    <name evidence="10" type="ORF">VSS37_17925</name>
</gene>
<dbReference type="PANTHER" id="PTHR30578:SF0">
    <property type="entry name" value="ION-TRANSLOCATING OXIDOREDUCTASE COMPLEX SUBUNIT D"/>
    <property type="match status" value="1"/>
</dbReference>
<keyword evidence="1" id="KW-0813">Transport</keyword>
<keyword evidence="3" id="KW-0285">Flavoprotein</keyword>
<sequence>MCAIFAQFLRLAKGVDPRYYQLAVQCSLLLVGTLTLQFTVPWWNIAAVLATALLTQWGFLRWYGLPLQTLSALNTSFSIIILLYAAHWGWLALAAAISIASKFLIRIQGRHVFNPSNIGIVAVLLATDSAWVAHGKWGHALWLGLLLAGFGLVWLLGWRQMLTSLAFLAAYAGLLAGRALWLGDPWAIPLHQLQNGALLIFTFFMLSDPMTTPQSTAGRLLFGVWVAVLGWTLQFRLFIPNAFLYALAASSPLVLLINGRFAGAPFHWPVRSQT</sequence>
<evidence type="ECO:0000313" key="10">
    <source>
        <dbReference type="EMBL" id="MEB4592862.1"/>
    </source>
</evidence>
<evidence type="ECO:0000256" key="5">
    <source>
        <dbReference type="ARBA" id="ARBA00022692"/>
    </source>
</evidence>
<keyword evidence="11" id="KW-1185">Reference proteome</keyword>
<evidence type="ECO:0000256" key="1">
    <source>
        <dbReference type="ARBA" id="ARBA00022448"/>
    </source>
</evidence>
<feature type="transmembrane region" description="Helical" evidence="9">
    <location>
        <begin position="76"/>
        <end position="100"/>
    </location>
</feature>
<dbReference type="EMBL" id="JAYMYJ010000145">
    <property type="protein sequence ID" value="MEB4592862.1"/>
    <property type="molecule type" value="Genomic_DNA"/>
</dbReference>
<feature type="transmembrane region" description="Helical" evidence="9">
    <location>
        <begin position="112"/>
        <end position="133"/>
    </location>
</feature>
<keyword evidence="4" id="KW-0288">FMN</keyword>
<evidence type="ECO:0000256" key="8">
    <source>
        <dbReference type="ARBA" id="ARBA00023136"/>
    </source>
</evidence>
<feature type="transmembrane region" description="Helical" evidence="9">
    <location>
        <begin position="243"/>
        <end position="263"/>
    </location>
</feature>
<feature type="transmembrane region" description="Helical" evidence="9">
    <location>
        <begin position="218"/>
        <end position="237"/>
    </location>
</feature>
<evidence type="ECO:0000256" key="7">
    <source>
        <dbReference type="ARBA" id="ARBA00022989"/>
    </source>
</evidence>
<proteinExistence type="predicted"/>
<evidence type="ECO:0000256" key="2">
    <source>
        <dbReference type="ARBA" id="ARBA00022553"/>
    </source>
</evidence>
<evidence type="ECO:0000256" key="4">
    <source>
        <dbReference type="ARBA" id="ARBA00022643"/>
    </source>
</evidence>
<evidence type="ECO:0000256" key="3">
    <source>
        <dbReference type="ARBA" id="ARBA00022630"/>
    </source>
</evidence>
<reference evidence="10 11" key="2">
    <citation type="submission" date="2024-01" db="EMBL/GenBank/DDBJ databases">
        <authorList>
            <person name="Xie X."/>
        </authorList>
    </citation>
    <scope>NUCLEOTIDE SEQUENCE [LARGE SCALE GENOMIC DNA]</scope>
    <source>
        <strain evidence="10">SCUT-1</strain>
    </source>
</reference>
<dbReference type="PANTHER" id="PTHR30578">
    <property type="entry name" value="ELECTRON TRANSPORT COMPLEX PROTEIN RNFD"/>
    <property type="match status" value="1"/>
</dbReference>
<dbReference type="RefSeq" id="WP_324697387.1">
    <property type="nucleotide sequence ID" value="NZ_JAYMYJ010000145.1"/>
</dbReference>
<keyword evidence="7 9" id="KW-1133">Transmembrane helix</keyword>
<evidence type="ECO:0000256" key="6">
    <source>
        <dbReference type="ARBA" id="ARBA00022967"/>
    </source>
</evidence>
<reference evidence="11" key="1">
    <citation type="submission" date="2023-07" db="EMBL/GenBank/DDBJ databases">
        <title>The carbon used by Thiothrix.</title>
        <authorList>
            <person name="Chen L."/>
        </authorList>
    </citation>
    <scope>NUCLEOTIDE SEQUENCE [LARGE SCALE GENOMIC DNA]</scope>
</reference>
<organism evidence="10 11">
    <name type="scientific">Candidatus Thiothrix phosphatis</name>
    <dbReference type="NCBI Taxonomy" id="3112415"/>
    <lineage>
        <taxon>Bacteria</taxon>
        <taxon>Pseudomonadati</taxon>
        <taxon>Pseudomonadota</taxon>
        <taxon>Gammaproteobacteria</taxon>
        <taxon>Thiotrichales</taxon>
        <taxon>Thiotrichaceae</taxon>
        <taxon>Thiothrix</taxon>
    </lineage>
</organism>
<accession>A0ABU6D217</accession>